<evidence type="ECO:0000313" key="4">
    <source>
        <dbReference type="Proteomes" id="UP000233524"/>
    </source>
</evidence>
<keyword evidence="2" id="KW-1133">Transmembrane helix</keyword>
<feature type="compositionally biased region" description="Polar residues" evidence="1">
    <location>
        <begin position="106"/>
        <end position="122"/>
    </location>
</feature>
<dbReference type="Proteomes" id="UP000233524">
    <property type="component" value="Unassembled WGS sequence"/>
</dbReference>
<feature type="compositionally biased region" description="Polar residues" evidence="1">
    <location>
        <begin position="264"/>
        <end position="281"/>
    </location>
</feature>
<gene>
    <name evidence="3" type="ORF">jhhlp_002250</name>
</gene>
<reference evidence="3 4" key="1">
    <citation type="journal article" date="2017" name="G3 (Bethesda)">
        <title>First Draft Genome Sequence of the Pathogenic Fungus Lomentospora prolificans (Formerly Scedosporium prolificans).</title>
        <authorList>
            <person name="Luo R."/>
            <person name="Zimin A."/>
            <person name="Workman R."/>
            <person name="Fan Y."/>
            <person name="Pertea G."/>
            <person name="Grossman N."/>
            <person name="Wear M.P."/>
            <person name="Jia B."/>
            <person name="Miller H."/>
            <person name="Casadevall A."/>
            <person name="Timp W."/>
            <person name="Zhang S.X."/>
            <person name="Salzberg S.L."/>
        </authorList>
    </citation>
    <scope>NUCLEOTIDE SEQUENCE [LARGE SCALE GENOMIC DNA]</scope>
    <source>
        <strain evidence="3 4">JHH-5317</strain>
    </source>
</reference>
<keyword evidence="2" id="KW-0812">Transmembrane</keyword>
<protein>
    <submittedName>
        <fullName evidence="3">Uncharacterized protein</fullName>
    </submittedName>
</protein>
<feature type="transmembrane region" description="Helical" evidence="2">
    <location>
        <begin position="6"/>
        <end position="25"/>
    </location>
</feature>
<dbReference type="VEuPathDB" id="FungiDB:jhhlp_002250"/>
<sequence>MSSSSYITTVGGYVAVAAIGLTVYYSTRKTKKRAGPLPSKAPRSRSPEPRKEKKTAKKQRVEQYANEASSQKVSSSNARPDAVSPPLPPANDDIEDELNNKEFARQLSNVKQGKQFVTSNGNEQKKQKSVKQSRAQVHTFDEPKVSPPSSTTGIDADDDQSPAPSPRAVAADAGDVSDMLEAPASGPSSLRIVPSETQQTKKAKKDKKVAEPALTKKQRQNRKKAEAAKAASDDAELERKKLMEAQRRLARVSEGRPAKDGSQFKASVNGGSAWTAGTPNGQVASTVATAPLLDTFDNSPATAPSAPASNTAAVNPDKAGTWISSIPSEEEQMEMLKSEAEADEWNTVKSSKSKKGKKAAQTSPLTDDKPAKSPPSMTSQPAKAVAAVQKPQTPSINGKPAITKNYGSFSALSAHGPEEEEEEEQEWDV</sequence>
<dbReference type="AlphaFoldDB" id="A0A2N3NDJ5"/>
<evidence type="ECO:0000256" key="2">
    <source>
        <dbReference type="SAM" id="Phobius"/>
    </source>
</evidence>
<dbReference type="InParanoid" id="A0A2N3NDJ5"/>
<feature type="compositionally biased region" description="Low complexity" evidence="1">
    <location>
        <begin position="298"/>
        <end position="313"/>
    </location>
</feature>
<feature type="region of interest" description="Disordered" evidence="1">
    <location>
        <begin position="294"/>
        <end position="429"/>
    </location>
</feature>
<proteinExistence type="predicted"/>
<accession>A0A2N3NDJ5</accession>
<comment type="caution">
    <text evidence="3">The sequence shown here is derived from an EMBL/GenBank/DDBJ whole genome shotgun (WGS) entry which is preliminary data.</text>
</comment>
<keyword evidence="2" id="KW-0472">Membrane</keyword>
<feature type="region of interest" description="Disordered" evidence="1">
    <location>
        <begin position="27"/>
        <end position="281"/>
    </location>
</feature>
<evidence type="ECO:0000313" key="3">
    <source>
        <dbReference type="EMBL" id="PKS10498.1"/>
    </source>
</evidence>
<evidence type="ECO:0000256" key="1">
    <source>
        <dbReference type="SAM" id="MobiDB-lite"/>
    </source>
</evidence>
<dbReference type="EMBL" id="NLAX01000008">
    <property type="protein sequence ID" value="PKS10498.1"/>
    <property type="molecule type" value="Genomic_DNA"/>
</dbReference>
<feature type="compositionally biased region" description="Basic and acidic residues" evidence="1">
    <location>
        <begin position="237"/>
        <end position="259"/>
    </location>
</feature>
<organism evidence="3 4">
    <name type="scientific">Lomentospora prolificans</name>
    <dbReference type="NCBI Taxonomy" id="41688"/>
    <lineage>
        <taxon>Eukaryota</taxon>
        <taxon>Fungi</taxon>
        <taxon>Dikarya</taxon>
        <taxon>Ascomycota</taxon>
        <taxon>Pezizomycotina</taxon>
        <taxon>Sordariomycetes</taxon>
        <taxon>Hypocreomycetidae</taxon>
        <taxon>Microascales</taxon>
        <taxon>Microascaceae</taxon>
        <taxon>Lomentospora</taxon>
    </lineage>
</organism>
<keyword evidence="4" id="KW-1185">Reference proteome</keyword>
<dbReference type="OrthoDB" id="4207724at2759"/>
<name>A0A2N3NDJ5_9PEZI</name>
<feature type="compositionally biased region" description="Acidic residues" evidence="1">
    <location>
        <begin position="418"/>
        <end position="429"/>
    </location>
</feature>
<feature type="compositionally biased region" description="Polar residues" evidence="1">
    <location>
        <begin position="66"/>
        <end position="78"/>
    </location>
</feature>